<keyword evidence="6 8" id="KW-0418">Kinase</keyword>
<evidence type="ECO:0000256" key="7">
    <source>
        <dbReference type="ARBA" id="ARBA00022840"/>
    </source>
</evidence>
<keyword evidence="5 8" id="KW-0547">Nucleotide-binding</keyword>
<proteinExistence type="inferred from homology"/>
<dbReference type="EC" id="2.7.2.11" evidence="8"/>
<dbReference type="NCBIfam" id="TIGR01027">
    <property type="entry name" value="proB"/>
    <property type="match status" value="1"/>
</dbReference>
<comment type="subcellular location">
    <subcellularLocation>
        <location evidence="8">Cytoplasm</location>
    </subcellularLocation>
</comment>
<keyword evidence="1 8" id="KW-0963">Cytoplasm</keyword>
<keyword evidence="7 8" id="KW-0067">ATP-binding</keyword>
<dbReference type="InterPro" id="IPR001057">
    <property type="entry name" value="Glu/AcGlu_kinase"/>
</dbReference>
<dbReference type="PIRSF" id="PIRSF000729">
    <property type="entry name" value="GK"/>
    <property type="match status" value="1"/>
</dbReference>
<feature type="binding site" evidence="8">
    <location>
        <position position="17"/>
    </location>
    <ligand>
        <name>ATP</name>
        <dbReference type="ChEBI" id="CHEBI:30616"/>
    </ligand>
</feature>
<evidence type="ECO:0000256" key="3">
    <source>
        <dbReference type="ARBA" id="ARBA00022650"/>
    </source>
</evidence>
<dbReference type="RefSeq" id="WP_142660264.1">
    <property type="nucleotide sequence ID" value="NZ_CABFVA020000075.1"/>
</dbReference>
<name>A0A5E6ML94_9BACT</name>
<dbReference type="PROSITE" id="PS00902">
    <property type="entry name" value="GLUTAMATE_5_KINASE"/>
    <property type="match status" value="1"/>
</dbReference>
<comment type="pathway">
    <text evidence="8">Amino-acid biosynthesis; L-proline biosynthesis; L-glutamate 5-semialdehyde from L-glutamate: step 1/2.</text>
</comment>
<gene>
    <name evidence="8 10" type="primary">proB</name>
    <name evidence="10" type="ORF">MAMT_01419</name>
</gene>
<dbReference type="GO" id="GO:0005524">
    <property type="term" value="F:ATP binding"/>
    <property type="evidence" value="ECO:0007669"/>
    <property type="project" value="UniProtKB-KW"/>
</dbReference>
<comment type="caution">
    <text evidence="8">Lacks conserved residue(s) required for the propagation of feature annotation.</text>
</comment>
<organism evidence="10 11">
    <name type="scientific">Methylacidimicrobium tartarophylax</name>
    <dbReference type="NCBI Taxonomy" id="1041768"/>
    <lineage>
        <taxon>Bacteria</taxon>
        <taxon>Pseudomonadati</taxon>
        <taxon>Verrucomicrobiota</taxon>
        <taxon>Methylacidimicrobium</taxon>
    </lineage>
</organism>
<dbReference type="InterPro" id="IPR036393">
    <property type="entry name" value="AceGlu_kinase-like_sf"/>
</dbReference>
<feature type="binding site" evidence="8">
    <location>
        <position position="57"/>
    </location>
    <ligand>
        <name>substrate</name>
    </ligand>
</feature>
<dbReference type="GO" id="GO:0055129">
    <property type="term" value="P:L-proline biosynthetic process"/>
    <property type="evidence" value="ECO:0007669"/>
    <property type="project" value="UniProtKB-UniRule"/>
</dbReference>
<dbReference type="InterPro" id="IPR005715">
    <property type="entry name" value="Glu_5kinase/COase_Synthase"/>
</dbReference>
<dbReference type="PRINTS" id="PR00474">
    <property type="entry name" value="GLU5KINASE"/>
</dbReference>
<accession>A0A5E6ML94</accession>
<feature type="binding site" evidence="8">
    <location>
        <position position="145"/>
    </location>
    <ligand>
        <name>substrate</name>
    </ligand>
</feature>
<dbReference type="OrthoDB" id="9804434at2"/>
<evidence type="ECO:0000256" key="5">
    <source>
        <dbReference type="ARBA" id="ARBA00022741"/>
    </source>
</evidence>
<sequence>MAKGKRSERSHPRWVVKLGTGILSTPAGDLDLPQIRRLVQQVAILEGQGLEIVLVSSGAIGSGMGLLGYRRRPTAIEELQACAAVGQPQLMRLYEELFSERGFHVAQLLLTYLDLDSRTLYENAQKTIEHLLARGVFIPVINENDVVSYEEIKFGDNDRLSAHVAAMVQADKLIILSNVPGLRERNDDGGRIIPLVERITGEIEAMAGKTRSERSVGGMVTKVDAARIAGSAGIPMQIADGRETEILQRIAAGESVGTLFLAGGKP</sequence>
<evidence type="ECO:0000313" key="11">
    <source>
        <dbReference type="Proteomes" id="UP000334923"/>
    </source>
</evidence>
<evidence type="ECO:0000256" key="8">
    <source>
        <dbReference type="HAMAP-Rule" id="MF_00456"/>
    </source>
</evidence>
<keyword evidence="2 8" id="KW-0028">Amino-acid biosynthesis</keyword>
<evidence type="ECO:0000259" key="9">
    <source>
        <dbReference type="Pfam" id="PF00696"/>
    </source>
</evidence>
<dbReference type="GO" id="GO:0005829">
    <property type="term" value="C:cytosol"/>
    <property type="evidence" value="ECO:0007669"/>
    <property type="project" value="TreeGrafter"/>
</dbReference>
<dbReference type="InterPro" id="IPR041739">
    <property type="entry name" value="G5K_ProB"/>
</dbReference>
<dbReference type="HAMAP" id="MF_00456">
    <property type="entry name" value="ProB"/>
    <property type="match status" value="1"/>
</dbReference>
<keyword evidence="11" id="KW-1185">Reference proteome</keyword>
<evidence type="ECO:0000256" key="4">
    <source>
        <dbReference type="ARBA" id="ARBA00022679"/>
    </source>
</evidence>
<protein>
    <recommendedName>
        <fullName evidence="8">Glutamate 5-kinase</fullName>
        <ecNumber evidence="8">2.7.2.11</ecNumber>
    </recommendedName>
    <alternativeName>
        <fullName evidence="8">Gamma-glutamyl kinase</fullName>
        <shortName evidence="8">GK</shortName>
    </alternativeName>
</protein>
<keyword evidence="4 8" id="KW-0808">Transferase</keyword>
<feature type="binding site" evidence="8">
    <location>
        <position position="157"/>
    </location>
    <ligand>
        <name>substrate</name>
    </ligand>
</feature>
<evidence type="ECO:0000313" key="10">
    <source>
        <dbReference type="EMBL" id="VVM06827.1"/>
    </source>
</evidence>
<dbReference type="InterPro" id="IPR001048">
    <property type="entry name" value="Asp/Glu/Uridylate_kinase"/>
</dbReference>
<comment type="function">
    <text evidence="8">Catalyzes the transfer of a phosphate group to glutamate to form L-glutamate 5-phosphate.</text>
</comment>
<dbReference type="AlphaFoldDB" id="A0A5E6ML94"/>
<dbReference type="UniPathway" id="UPA00098">
    <property type="reaction ID" value="UER00359"/>
</dbReference>
<dbReference type="Gene3D" id="3.40.1160.10">
    <property type="entry name" value="Acetylglutamate kinase-like"/>
    <property type="match status" value="1"/>
</dbReference>
<dbReference type="GO" id="GO:0004349">
    <property type="term" value="F:glutamate 5-kinase activity"/>
    <property type="evidence" value="ECO:0007669"/>
    <property type="project" value="UniProtKB-UniRule"/>
</dbReference>
<dbReference type="Proteomes" id="UP000334923">
    <property type="component" value="Unassembled WGS sequence"/>
</dbReference>
<evidence type="ECO:0000256" key="1">
    <source>
        <dbReference type="ARBA" id="ARBA00022490"/>
    </source>
</evidence>
<dbReference type="InterPro" id="IPR011529">
    <property type="entry name" value="Glu_5kinase"/>
</dbReference>
<dbReference type="InterPro" id="IPR019797">
    <property type="entry name" value="Glutamate_5-kinase_CS"/>
</dbReference>
<comment type="similarity">
    <text evidence="8">Belongs to the glutamate 5-kinase family.</text>
</comment>
<dbReference type="FunFam" id="3.40.1160.10:FF:000006">
    <property type="entry name" value="Glutamate 5-kinase"/>
    <property type="match status" value="1"/>
</dbReference>
<dbReference type="PANTHER" id="PTHR43654:SF1">
    <property type="entry name" value="ISOPENTENYL PHOSPHATE KINASE"/>
    <property type="match status" value="1"/>
</dbReference>
<comment type="catalytic activity">
    <reaction evidence="8">
        <text>L-glutamate + ATP = L-glutamyl 5-phosphate + ADP</text>
        <dbReference type="Rhea" id="RHEA:14877"/>
        <dbReference type="ChEBI" id="CHEBI:29985"/>
        <dbReference type="ChEBI" id="CHEBI:30616"/>
        <dbReference type="ChEBI" id="CHEBI:58274"/>
        <dbReference type="ChEBI" id="CHEBI:456216"/>
        <dbReference type="EC" id="2.7.2.11"/>
    </reaction>
</comment>
<dbReference type="Pfam" id="PF00696">
    <property type="entry name" value="AA_kinase"/>
    <property type="match status" value="1"/>
</dbReference>
<evidence type="ECO:0000256" key="6">
    <source>
        <dbReference type="ARBA" id="ARBA00022777"/>
    </source>
</evidence>
<dbReference type="EMBL" id="CABFVA020000075">
    <property type="protein sequence ID" value="VVM06827.1"/>
    <property type="molecule type" value="Genomic_DNA"/>
</dbReference>
<reference evidence="10 11" key="1">
    <citation type="submission" date="2019-09" db="EMBL/GenBank/DDBJ databases">
        <authorList>
            <person name="Cremers G."/>
        </authorList>
    </citation>
    <scope>NUCLEOTIDE SEQUENCE [LARGE SCALE GENOMIC DNA]</scope>
    <source>
        <strain evidence="10">4A</strain>
    </source>
</reference>
<keyword evidence="3 8" id="KW-0641">Proline biosynthesis</keyword>
<dbReference type="CDD" id="cd04242">
    <property type="entry name" value="AAK_G5K_ProB"/>
    <property type="match status" value="1"/>
</dbReference>
<dbReference type="PANTHER" id="PTHR43654">
    <property type="entry name" value="GLUTAMATE 5-KINASE"/>
    <property type="match status" value="1"/>
</dbReference>
<feature type="domain" description="Aspartate/glutamate/uridylate kinase" evidence="9">
    <location>
        <begin position="13"/>
        <end position="240"/>
    </location>
</feature>
<evidence type="ECO:0000256" key="2">
    <source>
        <dbReference type="ARBA" id="ARBA00022605"/>
    </source>
</evidence>
<dbReference type="SUPFAM" id="SSF53633">
    <property type="entry name" value="Carbamate kinase-like"/>
    <property type="match status" value="1"/>
</dbReference>